<keyword evidence="1" id="KW-0812">Transmembrane</keyword>
<name>A0ABV1UTQ9_9ACTN</name>
<keyword evidence="1" id="KW-0472">Membrane</keyword>
<evidence type="ECO:0000313" key="2">
    <source>
        <dbReference type="EMBL" id="MER6614184.1"/>
    </source>
</evidence>
<evidence type="ECO:0000256" key="1">
    <source>
        <dbReference type="SAM" id="Phobius"/>
    </source>
</evidence>
<organism evidence="2 3">
    <name type="scientific">Streptomyces xantholiticus</name>
    <dbReference type="NCBI Taxonomy" id="68285"/>
    <lineage>
        <taxon>Bacteria</taxon>
        <taxon>Bacillati</taxon>
        <taxon>Actinomycetota</taxon>
        <taxon>Actinomycetes</taxon>
        <taxon>Kitasatosporales</taxon>
        <taxon>Streptomycetaceae</taxon>
        <taxon>Streptomyces</taxon>
    </lineage>
</organism>
<dbReference type="EMBL" id="JBEPBX010000008">
    <property type="protein sequence ID" value="MER6614184.1"/>
    <property type="molecule type" value="Genomic_DNA"/>
</dbReference>
<proteinExistence type="predicted"/>
<keyword evidence="3" id="KW-1185">Reference proteome</keyword>
<gene>
    <name evidence="2" type="ORF">ABT276_12555</name>
</gene>
<comment type="caution">
    <text evidence="2">The sequence shown here is derived from an EMBL/GenBank/DDBJ whole genome shotgun (WGS) entry which is preliminary data.</text>
</comment>
<reference evidence="2 3" key="1">
    <citation type="submission" date="2024-06" db="EMBL/GenBank/DDBJ databases">
        <title>The Natural Products Discovery Center: Release of the First 8490 Sequenced Strains for Exploring Actinobacteria Biosynthetic Diversity.</title>
        <authorList>
            <person name="Kalkreuter E."/>
            <person name="Kautsar S.A."/>
            <person name="Yang D."/>
            <person name="Bader C.D."/>
            <person name="Teijaro C.N."/>
            <person name="Fluegel L."/>
            <person name="Davis C.M."/>
            <person name="Simpson J.R."/>
            <person name="Lauterbach L."/>
            <person name="Steele A.D."/>
            <person name="Gui C."/>
            <person name="Meng S."/>
            <person name="Li G."/>
            <person name="Viehrig K."/>
            <person name="Ye F."/>
            <person name="Su P."/>
            <person name="Kiefer A.F."/>
            <person name="Nichols A."/>
            <person name="Cepeda A.J."/>
            <person name="Yan W."/>
            <person name="Fan B."/>
            <person name="Jiang Y."/>
            <person name="Adhikari A."/>
            <person name="Zheng C.-J."/>
            <person name="Schuster L."/>
            <person name="Cowan T.M."/>
            <person name="Smanski M.J."/>
            <person name="Chevrette M.G."/>
            <person name="De Carvalho L.P.S."/>
            <person name="Shen B."/>
        </authorList>
    </citation>
    <scope>NUCLEOTIDE SEQUENCE [LARGE SCALE GENOMIC DNA]</scope>
    <source>
        <strain evidence="2 3">NPDC000837</strain>
    </source>
</reference>
<evidence type="ECO:0000313" key="3">
    <source>
        <dbReference type="Proteomes" id="UP001445472"/>
    </source>
</evidence>
<keyword evidence="1" id="KW-1133">Transmembrane helix</keyword>
<sequence length="127" mass="14041">MRALRYDLAFRARARRTQTWGFVLLSAAALLWVWFGVLLLLPYTLERAYGEDRKCESRLLTDRGTADKGGDDTCESERDWPELLGVLGLSVPVAVVGTALYTSGSVSHRLSEHAAEVARLSQAQDAT</sequence>
<dbReference type="Proteomes" id="UP001445472">
    <property type="component" value="Unassembled WGS sequence"/>
</dbReference>
<accession>A0ABV1UTQ9</accession>
<dbReference type="RefSeq" id="WP_351976070.1">
    <property type="nucleotide sequence ID" value="NZ_JBEPBX010000008.1"/>
</dbReference>
<feature type="transmembrane region" description="Helical" evidence="1">
    <location>
        <begin position="20"/>
        <end position="43"/>
    </location>
</feature>
<protein>
    <submittedName>
        <fullName evidence="2">Uncharacterized protein</fullName>
    </submittedName>
</protein>